<reference evidence="3" key="1">
    <citation type="journal article" date="2023" name="Front. Mar. Sci.">
        <title>A new Merluccius polli reference genome to investigate the effects of global change in West African waters.</title>
        <authorList>
            <person name="Mateo J.L."/>
            <person name="Blanco-Fernandez C."/>
            <person name="Garcia-Vazquez E."/>
            <person name="Machado-Schiaffino G."/>
        </authorList>
    </citation>
    <scope>NUCLEOTIDE SEQUENCE</scope>
    <source>
        <strain evidence="3">C29</strain>
        <tissue evidence="3">Fin</tissue>
    </source>
</reference>
<dbReference type="Pfam" id="PF22937">
    <property type="entry name" value="PDXDC1-like_cen2"/>
    <property type="match status" value="1"/>
</dbReference>
<dbReference type="EMBL" id="JAOPHQ010004328">
    <property type="protein sequence ID" value="KAK0139600.1"/>
    <property type="molecule type" value="Genomic_DNA"/>
</dbReference>
<dbReference type="InterPro" id="IPR055102">
    <property type="entry name" value="PDXDC1-like_3rd"/>
</dbReference>
<keyword evidence="4" id="KW-1185">Reference proteome</keyword>
<comment type="caution">
    <text evidence="3">The sequence shown here is derived from an EMBL/GenBank/DDBJ whole genome shotgun (WGS) entry which is preliminary data.</text>
</comment>
<proteinExistence type="predicted"/>
<name>A0AA47MG95_MERPO</name>
<evidence type="ECO:0000313" key="3">
    <source>
        <dbReference type="EMBL" id="KAK0139600.1"/>
    </source>
</evidence>
<organism evidence="3 4">
    <name type="scientific">Merluccius polli</name>
    <name type="common">Benguela hake</name>
    <name type="synonym">Merluccius cadenati</name>
    <dbReference type="NCBI Taxonomy" id="89951"/>
    <lineage>
        <taxon>Eukaryota</taxon>
        <taxon>Metazoa</taxon>
        <taxon>Chordata</taxon>
        <taxon>Craniata</taxon>
        <taxon>Vertebrata</taxon>
        <taxon>Euteleostomi</taxon>
        <taxon>Actinopterygii</taxon>
        <taxon>Neopterygii</taxon>
        <taxon>Teleostei</taxon>
        <taxon>Neoteleostei</taxon>
        <taxon>Acanthomorphata</taxon>
        <taxon>Zeiogadaria</taxon>
        <taxon>Gadariae</taxon>
        <taxon>Gadiformes</taxon>
        <taxon>Gadoidei</taxon>
        <taxon>Merlucciidae</taxon>
        <taxon>Merluccius</taxon>
    </lineage>
</organism>
<gene>
    <name evidence="3" type="primary">pdxdc1_2</name>
    <name evidence="3" type="ORF">N1851_023510</name>
</gene>
<dbReference type="AlphaFoldDB" id="A0AA47MG95"/>
<feature type="domain" description="PDXDC1-like third" evidence="2">
    <location>
        <begin position="59"/>
        <end position="151"/>
    </location>
</feature>
<evidence type="ECO:0000313" key="4">
    <source>
        <dbReference type="Proteomes" id="UP001174136"/>
    </source>
</evidence>
<sequence length="338" mass="37898">MRKKHRRLLALCRLLFVESIFIIVYCFPPYMLEHTKIHEILWREDVITVITVCAILHNRYNPQWFGEVLEEKQIQEVEKMNCELMKNLQEQETNISFSSGTVICLNSLFMGPDYGTASGCIFVGMVTDELNISKLVNTIAALGREIEENGKLFENMAEVVQRGILEAELQLQKDSEKRILEEGLLRQLPVSALCLKLVFPPVETSVKGRTFNLTDGSLDSSEPTYSTKAQTSALHLPDTPTTLSKRLPGRKLFLHSEDLGTAIDSVRESEETAMEECSAASMPTAATPTTNPFPYLSHFFLKSSVPVLLCRCRKSSGPLLQEDPFTDLSRGAYGSAAR</sequence>
<dbReference type="Proteomes" id="UP001174136">
    <property type="component" value="Unassembled WGS sequence"/>
</dbReference>
<evidence type="ECO:0000259" key="2">
    <source>
        <dbReference type="Pfam" id="PF22937"/>
    </source>
</evidence>
<evidence type="ECO:0000256" key="1">
    <source>
        <dbReference type="SAM" id="MobiDB-lite"/>
    </source>
</evidence>
<accession>A0AA47MG95</accession>
<protein>
    <submittedName>
        <fullName evidence="3">Pyridoxal-dependent decarboxylase domain-containing protein 1</fullName>
    </submittedName>
</protein>
<feature type="region of interest" description="Disordered" evidence="1">
    <location>
        <begin position="218"/>
        <end position="241"/>
    </location>
</feature>